<organism evidence="2 3">
    <name type="scientific">Trichonephila inaurata madagascariensis</name>
    <dbReference type="NCBI Taxonomy" id="2747483"/>
    <lineage>
        <taxon>Eukaryota</taxon>
        <taxon>Metazoa</taxon>
        <taxon>Ecdysozoa</taxon>
        <taxon>Arthropoda</taxon>
        <taxon>Chelicerata</taxon>
        <taxon>Arachnida</taxon>
        <taxon>Araneae</taxon>
        <taxon>Araneomorphae</taxon>
        <taxon>Entelegynae</taxon>
        <taxon>Araneoidea</taxon>
        <taxon>Nephilidae</taxon>
        <taxon>Trichonephila</taxon>
        <taxon>Trichonephila inaurata</taxon>
    </lineage>
</organism>
<keyword evidence="3" id="KW-1185">Reference proteome</keyword>
<sequence length="114" mass="12671">MLFVSIDGYLHYMIIVIGEIYFSTSLLIIIVPASVVNEALLSAKQTLMSLAVKIPQHAKELTIIINGECLNEVSLTLWKIYKIHRSIIISTIGTLLSYGFLVATFDTMKNPSIV</sequence>
<gene>
    <name evidence="2" type="ORF">TNIN_263401</name>
</gene>
<keyword evidence="1" id="KW-0812">Transmembrane</keyword>
<dbReference type="AlphaFoldDB" id="A0A8X6XYA0"/>
<accession>A0A8X6XYA0</accession>
<evidence type="ECO:0000313" key="2">
    <source>
        <dbReference type="EMBL" id="GFY62228.1"/>
    </source>
</evidence>
<evidence type="ECO:0000313" key="3">
    <source>
        <dbReference type="Proteomes" id="UP000886998"/>
    </source>
</evidence>
<feature type="transmembrane region" description="Helical" evidence="1">
    <location>
        <begin position="12"/>
        <end position="36"/>
    </location>
</feature>
<feature type="transmembrane region" description="Helical" evidence="1">
    <location>
        <begin position="87"/>
        <end position="105"/>
    </location>
</feature>
<keyword evidence="1" id="KW-0472">Membrane</keyword>
<dbReference type="Proteomes" id="UP000886998">
    <property type="component" value="Unassembled WGS sequence"/>
</dbReference>
<proteinExistence type="predicted"/>
<protein>
    <submittedName>
        <fullName evidence="2">Uncharacterized protein</fullName>
    </submittedName>
</protein>
<dbReference type="OrthoDB" id="10396093at2759"/>
<keyword evidence="1" id="KW-1133">Transmembrane helix</keyword>
<reference evidence="2" key="1">
    <citation type="submission" date="2020-08" db="EMBL/GenBank/DDBJ databases">
        <title>Multicomponent nature underlies the extraordinary mechanical properties of spider dragline silk.</title>
        <authorList>
            <person name="Kono N."/>
            <person name="Nakamura H."/>
            <person name="Mori M."/>
            <person name="Yoshida Y."/>
            <person name="Ohtoshi R."/>
            <person name="Malay A.D."/>
            <person name="Moran D.A.P."/>
            <person name="Tomita M."/>
            <person name="Numata K."/>
            <person name="Arakawa K."/>
        </authorList>
    </citation>
    <scope>NUCLEOTIDE SEQUENCE</scope>
</reference>
<comment type="caution">
    <text evidence="2">The sequence shown here is derived from an EMBL/GenBank/DDBJ whole genome shotgun (WGS) entry which is preliminary data.</text>
</comment>
<name>A0A8X6XYA0_9ARAC</name>
<dbReference type="EMBL" id="BMAV01014137">
    <property type="protein sequence ID" value="GFY62228.1"/>
    <property type="molecule type" value="Genomic_DNA"/>
</dbReference>
<evidence type="ECO:0000256" key="1">
    <source>
        <dbReference type="SAM" id="Phobius"/>
    </source>
</evidence>